<dbReference type="Proteomes" id="UP000620262">
    <property type="component" value="Unassembled WGS sequence"/>
</dbReference>
<name>A0ABR9IQY5_RHIVS</name>
<proteinExistence type="predicted"/>
<dbReference type="InterPro" id="IPR037075">
    <property type="entry name" value="HCHO-activating_enzyme_sf"/>
</dbReference>
<comment type="caution">
    <text evidence="3">The sequence shown here is derived from an EMBL/GenBank/DDBJ whole genome shotgun (WGS) entry which is preliminary data.</text>
</comment>
<reference evidence="3 4" key="1">
    <citation type="submission" date="2020-10" db="EMBL/GenBank/DDBJ databases">
        <title>Sequencing the genomes of 1000 actinobacteria strains.</title>
        <authorList>
            <person name="Klenk H.-P."/>
        </authorList>
    </citation>
    <scope>NUCLEOTIDE SEQUENCE [LARGE SCALE GENOMIC DNA]</scope>
    <source>
        <strain evidence="3 4">DSM 7307</strain>
    </source>
</reference>
<dbReference type="InterPro" id="IPR020568">
    <property type="entry name" value="Ribosomal_Su5_D2-typ_SF"/>
</dbReference>
<keyword evidence="1 3" id="KW-0456">Lyase</keyword>
<dbReference type="EMBL" id="JADBEC010000001">
    <property type="protein sequence ID" value="MBE1505603.1"/>
    <property type="molecule type" value="Genomic_DNA"/>
</dbReference>
<evidence type="ECO:0000259" key="2">
    <source>
        <dbReference type="Pfam" id="PF08714"/>
    </source>
</evidence>
<dbReference type="NCBIfam" id="TIGR03126">
    <property type="entry name" value="one_C_fae"/>
    <property type="match status" value="1"/>
</dbReference>
<dbReference type="GO" id="GO:0016829">
    <property type="term" value="F:lyase activity"/>
    <property type="evidence" value="ECO:0007669"/>
    <property type="project" value="UniProtKB-KW"/>
</dbReference>
<evidence type="ECO:0000313" key="4">
    <source>
        <dbReference type="Proteomes" id="UP000620262"/>
    </source>
</evidence>
<dbReference type="Pfam" id="PF08714">
    <property type="entry name" value="Fae"/>
    <property type="match status" value="1"/>
</dbReference>
<dbReference type="Gene3D" id="3.30.230.60">
    <property type="entry name" value="Formaldehyde-activating enzyme"/>
    <property type="match status" value="1"/>
</dbReference>
<gene>
    <name evidence="3" type="ORF">H4W29_002784</name>
</gene>
<dbReference type="RefSeq" id="WP_192729434.1">
    <property type="nucleotide sequence ID" value="NZ_BAAAVL010000009.1"/>
</dbReference>
<dbReference type="EC" id="4.2.1.147" evidence="3"/>
<protein>
    <submittedName>
        <fullName evidence="3">5,6,7,8-tetrahydromethanopterin hydro-lyase</fullName>
        <ecNumber evidence="3">4.2.1.147</ecNumber>
    </submittedName>
</protein>
<organism evidence="3 4">
    <name type="scientific">Rhizobium viscosum</name>
    <name type="common">Arthrobacter viscosus</name>
    <dbReference type="NCBI Taxonomy" id="1673"/>
    <lineage>
        <taxon>Bacteria</taxon>
        <taxon>Pseudomonadati</taxon>
        <taxon>Pseudomonadota</taxon>
        <taxon>Alphaproteobacteria</taxon>
        <taxon>Hyphomicrobiales</taxon>
        <taxon>Rhizobiaceae</taxon>
        <taxon>Rhizobium/Agrobacterium group</taxon>
        <taxon>Rhizobium</taxon>
    </lineage>
</organism>
<dbReference type="SUPFAM" id="SSF54211">
    <property type="entry name" value="Ribosomal protein S5 domain 2-like"/>
    <property type="match status" value="1"/>
</dbReference>
<dbReference type="InterPro" id="IPR014826">
    <property type="entry name" value="HCHO-activating_enzyme"/>
</dbReference>
<feature type="domain" description="Formaldehyde-activating enzyme" evidence="2">
    <location>
        <begin position="4"/>
        <end position="163"/>
    </location>
</feature>
<evidence type="ECO:0000313" key="3">
    <source>
        <dbReference type="EMBL" id="MBE1505603.1"/>
    </source>
</evidence>
<evidence type="ECO:0000256" key="1">
    <source>
        <dbReference type="ARBA" id="ARBA00023239"/>
    </source>
</evidence>
<sequence>MLYIGEGFEGSGPNAAHINLYLGPKNGPISGALAGAAASPGPGHLPFQAVLKPNLPAKPVTLFIAKAVMESGSSHELMTWGPAQAGVAAGITAALLDGSLPAEAEDDWVAIAAVWVNPSANDAEEVYHNNKAATHLAAKRALVKGWPSRAELAEGVATVGNPFFTPKVA</sequence>
<keyword evidence="4" id="KW-1185">Reference proteome</keyword>
<accession>A0ABR9IQY5</accession>